<protein>
    <submittedName>
        <fullName evidence="4">Transcriptional regulator TenI</fullName>
    </submittedName>
</protein>
<dbReference type="GO" id="GO:0009228">
    <property type="term" value="P:thiamine biosynthetic process"/>
    <property type="evidence" value="ECO:0007669"/>
    <property type="project" value="UniProtKB-KW"/>
</dbReference>
<accession>N4W8Q5</accession>
<evidence type="ECO:0000256" key="1">
    <source>
        <dbReference type="ARBA" id="ARBA00004948"/>
    </source>
</evidence>
<keyword evidence="5" id="KW-1185">Reference proteome</keyword>
<dbReference type="EMBL" id="APML01000089">
    <property type="protein sequence ID" value="ENH95574.1"/>
    <property type="molecule type" value="Genomic_DNA"/>
</dbReference>
<dbReference type="AlphaFoldDB" id="N4W8Q5"/>
<proteinExistence type="predicted"/>
<dbReference type="PANTHER" id="PTHR20857:SF22">
    <property type="entry name" value="THIAZOLE TAUTOMERASE"/>
    <property type="match status" value="1"/>
</dbReference>
<dbReference type="InterPro" id="IPR013785">
    <property type="entry name" value="Aldolase_TIM"/>
</dbReference>
<evidence type="ECO:0000313" key="4">
    <source>
        <dbReference type="EMBL" id="ENH95574.1"/>
    </source>
</evidence>
<evidence type="ECO:0000259" key="3">
    <source>
        <dbReference type="Pfam" id="PF02581"/>
    </source>
</evidence>
<comment type="caution">
    <text evidence="4">The sequence shown here is derived from an EMBL/GenBank/DDBJ whole genome shotgun (WGS) entry which is preliminary data.</text>
</comment>
<reference evidence="4 5" key="1">
    <citation type="submission" date="2013-03" db="EMBL/GenBank/DDBJ databases">
        <title>Draft genome sequence of Gracibacillus halophilus YIM-C55.5, a moderately halophilic and thermophilic organism from the Xiaochaidamu salt lake.</title>
        <authorList>
            <person name="Sugumar T."/>
            <person name="Polireddy D.R."/>
            <person name="Antony A."/>
            <person name="Madhava Y.R."/>
            <person name="Sivakumar N."/>
        </authorList>
    </citation>
    <scope>NUCLEOTIDE SEQUENCE [LARGE SCALE GENOMIC DNA]</scope>
    <source>
        <strain evidence="4 5">YIM-C55.5</strain>
    </source>
</reference>
<dbReference type="STRING" id="1308866.J416_15322"/>
<name>N4W8Q5_9BACI</name>
<dbReference type="SUPFAM" id="SSF51391">
    <property type="entry name" value="Thiamin phosphate synthase"/>
    <property type="match status" value="1"/>
</dbReference>
<dbReference type="CDD" id="cd00564">
    <property type="entry name" value="TMP_TenI"/>
    <property type="match status" value="1"/>
</dbReference>
<evidence type="ECO:0000313" key="5">
    <source>
        <dbReference type="Proteomes" id="UP000012283"/>
    </source>
</evidence>
<gene>
    <name evidence="4" type="ORF">J416_15322</name>
</gene>
<dbReference type="RefSeq" id="WP_003474860.1">
    <property type="nucleotide sequence ID" value="NZ_APML01000089.1"/>
</dbReference>
<dbReference type="Pfam" id="PF02581">
    <property type="entry name" value="TMP-TENI"/>
    <property type="match status" value="1"/>
</dbReference>
<sequence>MIRIDKSIDSSSSTPLVQLDGWFFYWEEVLKMKGPKLHVITDGKKPINQCVSILKAIHPFVDYIHLREKQKTAAELLQLIDILQDAQVPLSKLIINDRVDVAIVGQCAGVQLAYHSLGADQVREAFPHLFIGQSVHTMEEAVLAERKGANFVLYGHIFSTDSKPDQPPKGLSTLQSFVQTTQLPVIAIGGMTDSNMKQVLRAGADGVAVMSAIMDASNPGHVAETMRLRLDKEGEREE</sequence>
<dbReference type="PATRIC" id="fig|1308866.3.peg.3082"/>
<evidence type="ECO:0000256" key="2">
    <source>
        <dbReference type="ARBA" id="ARBA00022977"/>
    </source>
</evidence>
<dbReference type="GO" id="GO:0004789">
    <property type="term" value="F:thiamine-phosphate diphosphorylase activity"/>
    <property type="evidence" value="ECO:0007669"/>
    <property type="project" value="TreeGrafter"/>
</dbReference>
<dbReference type="Proteomes" id="UP000012283">
    <property type="component" value="Unassembled WGS sequence"/>
</dbReference>
<dbReference type="InterPro" id="IPR022998">
    <property type="entry name" value="ThiamineP_synth_TenI"/>
</dbReference>
<organism evidence="4 5">
    <name type="scientific">Gracilibacillus halophilus YIM-C55.5</name>
    <dbReference type="NCBI Taxonomy" id="1308866"/>
    <lineage>
        <taxon>Bacteria</taxon>
        <taxon>Bacillati</taxon>
        <taxon>Bacillota</taxon>
        <taxon>Bacilli</taxon>
        <taxon>Bacillales</taxon>
        <taxon>Bacillaceae</taxon>
        <taxon>Gracilibacillus</taxon>
    </lineage>
</organism>
<dbReference type="eggNOG" id="COG0352">
    <property type="taxonomic scope" value="Bacteria"/>
</dbReference>
<dbReference type="GO" id="GO:0005737">
    <property type="term" value="C:cytoplasm"/>
    <property type="evidence" value="ECO:0007669"/>
    <property type="project" value="TreeGrafter"/>
</dbReference>
<keyword evidence="2" id="KW-0784">Thiamine biosynthesis</keyword>
<feature type="domain" description="Thiamine phosphate synthase/TenI" evidence="3">
    <location>
        <begin position="38"/>
        <end position="213"/>
    </location>
</feature>
<dbReference type="InterPro" id="IPR036206">
    <property type="entry name" value="ThiamineP_synth_sf"/>
</dbReference>
<dbReference type="Gene3D" id="3.20.20.70">
    <property type="entry name" value="Aldolase class I"/>
    <property type="match status" value="1"/>
</dbReference>
<comment type="pathway">
    <text evidence="1">Cofactor biosynthesis; thiamine diphosphate biosynthesis.</text>
</comment>
<dbReference type="PANTHER" id="PTHR20857">
    <property type="entry name" value="THIAMINE-PHOSPHATE PYROPHOSPHORYLASE"/>
    <property type="match status" value="1"/>
</dbReference>